<dbReference type="Gene3D" id="3.90.550.10">
    <property type="entry name" value="Spore Coat Polysaccharide Biosynthesis Protein SpsA, Chain A"/>
    <property type="match status" value="1"/>
</dbReference>
<gene>
    <name evidence="4" type="ORF">E0W69_011160</name>
</gene>
<evidence type="ECO:0000313" key="5">
    <source>
        <dbReference type="Proteomes" id="UP000292424"/>
    </source>
</evidence>
<name>A0A5P2G1Z8_9BACT</name>
<dbReference type="CDD" id="cd00761">
    <property type="entry name" value="Glyco_tranf_GTA_type"/>
    <property type="match status" value="1"/>
</dbReference>
<dbReference type="EMBL" id="CP044016">
    <property type="protein sequence ID" value="QES89197.1"/>
    <property type="molecule type" value="Genomic_DNA"/>
</dbReference>
<feature type="domain" description="Glycosyltransferase 2-like" evidence="3">
    <location>
        <begin position="8"/>
        <end position="139"/>
    </location>
</feature>
<organism evidence="4 5">
    <name type="scientific">Rhizosphaericola mali</name>
    <dbReference type="NCBI Taxonomy" id="2545455"/>
    <lineage>
        <taxon>Bacteria</taxon>
        <taxon>Pseudomonadati</taxon>
        <taxon>Bacteroidota</taxon>
        <taxon>Chitinophagia</taxon>
        <taxon>Chitinophagales</taxon>
        <taxon>Chitinophagaceae</taxon>
        <taxon>Rhizosphaericola</taxon>
    </lineage>
</organism>
<dbReference type="Pfam" id="PF00535">
    <property type="entry name" value="Glycos_transf_2"/>
    <property type="match status" value="1"/>
</dbReference>
<dbReference type="PANTHER" id="PTHR22916:SF51">
    <property type="entry name" value="GLYCOSYLTRANSFERASE EPSH-RELATED"/>
    <property type="match status" value="1"/>
</dbReference>
<dbReference type="InterPro" id="IPR001173">
    <property type="entry name" value="Glyco_trans_2-like"/>
</dbReference>
<dbReference type="SUPFAM" id="SSF53448">
    <property type="entry name" value="Nucleotide-diphospho-sugar transferases"/>
    <property type="match status" value="1"/>
</dbReference>
<dbReference type="GO" id="GO:0016758">
    <property type="term" value="F:hexosyltransferase activity"/>
    <property type="evidence" value="ECO:0007669"/>
    <property type="project" value="UniProtKB-ARBA"/>
</dbReference>
<keyword evidence="5" id="KW-1185">Reference proteome</keyword>
<accession>A0A5P2G1Z8</accession>
<protein>
    <submittedName>
        <fullName evidence="4">Glycosyltransferase family 2 protein</fullName>
    </submittedName>
</protein>
<dbReference type="Proteomes" id="UP000292424">
    <property type="component" value="Chromosome"/>
</dbReference>
<evidence type="ECO:0000256" key="1">
    <source>
        <dbReference type="ARBA" id="ARBA00022676"/>
    </source>
</evidence>
<dbReference type="InterPro" id="IPR029044">
    <property type="entry name" value="Nucleotide-diphossugar_trans"/>
</dbReference>
<dbReference type="AlphaFoldDB" id="A0A5P2G1Z8"/>
<proteinExistence type="predicted"/>
<evidence type="ECO:0000256" key="2">
    <source>
        <dbReference type="ARBA" id="ARBA00022679"/>
    </source>
</evidence>
<keyword evidence="1" id="KW-0328">Glycosyltransferase</keyword>
<evidence type="ECO:0000259" key="3">
    <source>
        <dbReference type="Pfam" id="PF00535"/>
    </source>
</evidence>
<keyword evidence="2 4" id="KW-0808">Transferase</keyword>
<dbReference type="RefSeq" id="WP_131330143.1">
    <property type="nucleotide sequence ID" value="NZ_CP044016.1"/>
</dbReference>
<evidence type="ECO:0000313" key="4">
    <source>
        <dbReference type="EMBL" id="QES89197.1"/>
    </source>
</evidence>
<dbReference type="KEGG" id="arac:E0W69_011160"/>
<sequence>MNKDFKISIIVPVYNVEAYIERSINSIINQSCKEFELLIINDCSTDNTISLINGLLEAKFHINYRIVNHTSNCGVSKARNTGIENAKGEYIFFVDSDDELEIDAIKQITESMTNLPQLEIYLFNARFKNSNENDLKMWRPPGSLPNILSPNKALEFLFSGKIGGYLWQFLFKRALFENVKFTDGSVWEDAVILPELILKSSQVASFDNIFIYKYFLRDGSISQSVHPQIDEVVPSLNKLEKRIYSNQNSKQNNLYGYFISYRTGLTMQLSRECFVRTRDFRKLMKIHKKWGRAIPYSNIRFLFSRRKLKSAMYLEMIKHAPSLLFLLYKTNILN</sequence>
<reference evidence="4 5" key="1">
    <citation type="submission" date="2019-09" db="EMBL/GenBank/DDBJ databases">
        <title>Complete genome sequence of Arachidicoccus sp. B3-10 isolated from apple orchard soil.</title>
        <authorList>
            <person name="Kim H.S."/>
            <person name="Han K.-I."/>
            <person name="Suh M.K."/>
            <person name="Lee K.C."/>
            <person name="Eom M.K."/>
            <person name="Kim J.-S."/>
            <person name="Kang S.W."/>
            <person name="Sin Y."/>
            <person name="Lee J.-S."/>
        </authorList>
    </citation>
    <scope>NUCLEOTIDE SEQUENCE [LARGE SCALE GENOMIC DNA]</scope>
    <source>
        <strain evidence="4 5">B3-10</strain>
    </source>
</reference>
<dbReference type="OrthoDB" id="6307329at2"/>
<dbReference type="PANTHER" id="PTHR22916">
    <property type="entry name" value="GLYCOSYLTRANSFERASE"/>
    <property type="match status" value="1"/>
</dbReference>